<evidence type="ECO:0000313" key="3">
    <source>
        <dbReference type="Proteomes" id="UP001187192"/>
    </source>
</evidence>
<reference evidence="2" key="1">
    <citation type="submission" date="2023-07" db="EMBL/GenBank/DDBJ databases">
        <title>draft genome sequence of fig (Ficus carica).</title>
        <authorList>
            <person name="Takahashi T."/>
            <person name="Nishimura K."/>
        </authorList>
    </citation>
    <scope>NUCLEOTIDE SEQUENCE</scope>
</reference>
<keyword evidence="3" id="KW-1185">Reference proteome</keyword>
<protein>
    <submittedName>
        <fullName evidence="2">Uncharacterized protein</fullName>
    </submittedName>
</protein>
<organism evidence="2 3">
    <name type="scientific">Ficus carica</name>
    <name type="common">Common fig</name>
    <dbReference type="NCBI Taxonomy" id="3494"/>
    <lineage>
        <taxon>Eukaryota</taxon>
        <taxon>Viridiplantae</taxon>
        <taxon>Streptophyta</taxon>
        <taxon>Embryophyta</taxon>
        <taxon>Tracheophyta</taxon>
        <taxon>Spermatophyta</taxon>
        <taxon>Magnoliopsida</taxon>
        <taxon>eudicotyledons</taxon>
        <taxon>Gunneridae</taxon>
        <taxon>Pentapetalae</taxon>
        <taxon>rosids</taxon>
        <taxon>fabids</taxon>
        <taxon>Rosales</taxon>
        <taxon>Moraceae</taxon>
        <taxon>Ficeae</taxon>
        <taxon>Ficus</taxon>
    </lineage>
</organism>
<dbReference type="EMBL" id="BTGU01000036">
    <property type="protein sequence ID" value="GMN51146.1"/>
    <property type="molecule type" value="Genomic_DNA"/>
</dbReference>
<gene>
    <name evidence="2" type="ORF">TIFTF001_020302</name>
</gene>
<accession>A0AA88DCF6</accession>
<feature type="region of interest" description="Disordered" evidence="1">
    <location>
        <begin position="1"/>
        <end position="27"/>
    </location>
</feature>
<proteinExistence type="predicted"/>
<evidence type="ECO:0000313" key="2">
    <source>
        <dbReference type="EMBL" id="GMN51146.1"/>
    </source>
</evidence>
<comment type="caution">
    <text evidence="2">The sequence shown here is derived from an EMBL/GenBank/DDBJ whole genome shotgun (WGS) entry which is preliminary data.</text>
</comment>
<feature type="region of interest" description="Disordered" evidence="1">
    <location>
        <begin position="78"/>
        <end position="189"/>
    </location>
</feature>
<dbReference type="Proteomes" id="UP001187192">
    <property type="component" value="Unassembled WGS sequence"/>
</dbReference>
<evidence type="ECO:0000256" key="1">
    <source>
        <dbReference type="SAM" id="MobiDB-lite"/>
    </source>
</evidence>
<feature type="compositionally biased region" description="Low complexity" evidence="1">
    <location>
        <begin position="120"/>
        <end position="134"/>
    </location>
</feature>
<sequence>MPEPAVHYRSRTSHPEAATTNDRSGVLRGAPAVAVRGPPSGYSPLGTWGPRVTDEDMDLVIRGLFPARGLWIEESMADRERRGTKRPSGVERLAQLQKMAKMGKGKGKEGTSTDPPSWGVVPPAATVRATATPVSQTSRPATRSDARSDKPREDRPAGRHEARSSHSREDRPAVPLPASRSNWEEPRPP</sequence>
<name>A0AA88DCF6_FICCA</name>
<dbReference type="AlphaFoldDB" id="A0AA88DCF6"/>
<feature type="compositionally biased region" description="Basic and acidic residues" evidence="1">
    <location>
        <begin position="142"/>
        <end position="172"/>
    </location>
</feature>